<proteinExistence type="inferred from homology"/>
<keyword evidence="5 6" id="KW-0067">ATP-binding</keyword>
<dbReference type="UniPathway" id="UPA00588">
    <property type="reaction ID" value="UER00659"/>
</dbReference>
<dbReference type="GO" id="GO:0006166">
    <property type="term" value="P:purine ribonucleoside salvage"/>
    <property type="evidence" value="ECO:0007669"/>
    <property type="project" value="UniProtKB-KW"/>
</dbReference>
<dbReference type="EC" id="2.7.1.20" evidence="6"/>
<dbReference type="GO" id="GO:0005524">
    <property type="term" value="F:ATP binding"/>
    <property type="evidence" value="ECO:0007669"/>
    <property type="project" value="UniProtKB-UniRule"/>
</dbReference>
<dbReference type="InterPro" id="IPR001805">
    <property type="entry name" value="Adenokinase"/>
</dbReference>
<evidence type="ECO:0000256" key="4">
    <source>
        <dbReference type="ARBA" id="ARBA00022777"/>
    </source>
</evidence>
<keyword evidence="3 6" id="KW-0547">Nucleotide-binding</keyword>
<evidence type="ECO:0000256" key="2">
    <source>
        <dbReference type="ARBA" id="ARBA00022679"/>
    </source>
</evidence>
<comment type="catalytic activity">
    <reaction evidence="6">
        <text>adenosine + ATP = AMP + ADP + H(+)</text>
        <dbReference type="Rhea" id="RHEA:20824"/>
        <dbReference type="ChEBI" id="CHEBI:15378"/>
        <dbReference type="ChEBI" id="CHEBI:16335"/>
        <dbReference type="ChEBI" id="CHEBI:30616"/>
        <dbReference type="ChEBI" id="CHEBI:456215"/>
        <dbReference type="ChEBI" id="CHEBI:456216"/>
        <dbReference type="EC" id="2.7.1.20"/>
    </reaction>
</comment>
<dbReference type="GO" id="GO:0044209">
    <property type="term" value="P:AMP salvage"/>
    <property type="evidence" value="ECO:0007669"/>
    <property type="project" value="UniProtKB-UniRule"/>
</dbReference>
<comment type="similarity">
    <text evidence="1 6">Belongs to the carbohydrate kinase PfkB family.</text>
</comment>
<evidence type="ECO:0000313" key="8">
    <source>
        <dbReference type="Proteomes" id="UP000596742"/>
    </source>
</evidence>
<reference evidence="7" key="1">
    <citation type="submission" date="2018-11" db="EMBL/GenBank/DDBJ databases">
        <authorList>
            <person name="Alioto T."/>
            <person name="Alioto T."/>
        </authorList>
    </citation>
    <scope>NUCLEOTIDE SEQUENCE</scope>
</reference>
<dbReference type="Gene3D" id="3.30.1110.10">
    <property type="match status" value="1"/>
</dbReference>
<name>A0A8B6FVL9_MYTGA</name>
<protein>
    <recommendedName>
        <fullName evidence="6">Adenosine kinase</fullName>
        <shortName evidence="6">AK</shortName>
        <ecNumber evidence="6">2.7.1.20</ecNumber>
    </recommendedName>
    <alternativeName>
        <fullName evidence="6">Adenosine 5'-phosphotransferase</fullName>
    </alternativeName>
</protein>
<evidence type="ECO:0000256" key="6">
    <source>
        <dbReference type="RuleBase" id="RU368116"/>
    </source>
</evidence>
<evidence type="ECO:0000256" key="5">
    <source>
        <dbReference type="ARBA" id="ARBA00022840"/>
    </source>
</evidence>
<keyword evidence="4 6" id="KW-0418">Kinase</keyword>
<accession>A0A8B6FVL9</accession>
<dbReference type="GO" id="GO:0005634">
    <property type="term" value="C:nucleus"/>
    <property type="evidence" value="ECO:0007669"/>
    <property type="project" value="UniProtKB-SubCell"/>
</dbReference>
<comment type="cofactor">
    <cofactor evidence="6">
        <name>Mg(2+)</name>
        <dbReference type="ChEBI" id="CHEBI:18420"/>
    </cofactor>
    <text evidence="6">Binds 3 Mg(2+) ions per subunit.</text>
</comment>
<dbReference type="Proteomes" id="UP000596742">
    <property type="component" value="Unassembled WGS sequence"/>
</dbReference>
<dbReference type="InterPro" id="IPR029056">
    <property type="entry name" value="Ribokinase-like"/>
</dbReference>
<dbReference type="AlphaFoldDB" id="A0A8B6FVL9"/>
<comment type="subunit">
    <text evidence="6">Monomer.</text>
</comment>
<dbReference type="EMBL" id="UYJE01007582">
    <property type="protein sequence ID" value="VDI56153.1"/>
    <property type="molecule type" value="Genomic_DNA"/>
</dbReference>
<keyword evidence="2 6" id="KW-0808">Transferase</keyword>
<keyword evidence="6" id="KW-0460">Magnesium</keyword>
<comment type="function">
    <text evidence="6">ATP dependent phosphorylation of adenosine and other related nucleoside analogs to monophosphate derivatives.</text>
</comment>
<evidence type="ECO:0000256" key="1">
    <source>
        <dbReference type="ARBA" id="ARBA00010688"/>
    </source>
</evidence>
<sequence>MEQKNFSISKYCFGNPLLDISVNGTEEFLNKYDLKPDNAILAEDKHKSMYSDMAKTFADHVEYIPGGATLNAIKLAQVRLTTRSQNVCCN</sequence>
<organism evidence="7 8">
    <name type="scientific">Mytilus galloprovincialis</name>
    <name type="common">Mediterranean mussel</name>
    <dbReference type="NCBI Taxonomy" id="29158"/>
    <lineage>
        <taxon>Eukaryota</taxon>
        <taxon>Metazoa</taxon>
        <taxon>Spiralia</taxon>
        <taxon>Lophotrochozoa</taxon>
        <taxon>Mollusca</taxon>
        <taxon>Bivalvia</taxon>
        <taxon>Autobranchia</taxon>
        <taxon>Pteriomorphia</taxon>
        <taxon>Mytilida</taxon>
        <taxon>Mytiloidea</taxon>
        <taxon>Mytilidae</taxon>
        <taxon>Mytilinae</taxon>
        <taxon>Mytilus</taxon>
    </lineage>
</organism>
<keyword evidence="8" id="KW-1185">Reference proteome</keyword>
<dbReference type="GO" id="GO:0005829">
    <property type="term" value="C:cytosol"/>
    <property type="evidence" value="ECO:0007669"/>
    <property type="project" value="TreeGrafter"/>
</dbReference>
<dbReference type="GO" id="GO:0004001">
    <property type="term" value="F:adenosine kinase activity"/>
    <property type="evidence" value="ECO:0007669"/>
    <property type="project" value="UniProtKB-UniRule"/>
</dbReference>
<comment type="caution">
    <text evidence="7">The sequence shown here is derived from an EMBL/GenBank/DDBJ whole genome shotgun (WGS) entry which is preliminary data.</text>
</comment>
<comment type="pathway">
    <text evidence="6">Purine metabolism; AMP biosynthesis via salvage pathway; AMP from adenosine: step 1/1.</text>
</comment>
<evidence type="ECO:0000313" key="7">
    <source>
        <dbReference type="EMBL" id="VDI56153.1"/>
    </source>
</evidence>
<dbReference type="PANTHER" id="PTHR45769:SF3">
    <property type="entry name" value="ADENOSINE KINASE"/>
    <property type="match status" value="1"/>
</dbReference>
<keyword evidence="6" id="KW-0539">Nucleus</keyword>
<keyword evidence="6" id="KW-0660">Purine salvage</keyword>
<gene>
    <name evidence="7" type="ORF">MGAL_10B058064</name>
</gene>
<dbReference type="PANTHER" id="PTHR45769">
    <property type="entry name" value="ADENOSINE KINASE"/>
    <property type="match status" value="1"/>
</dbReference>
<dbReference type="SUPFAM" id="SSF53613">
    <property type="entry name" value="Ribokinase-like"/>
    <property type="match status" value="1"/>
</dbReference>
<comment type="subcellular location">
    <subcellularLocation>
        <location evidence="6">Nucleus</location>
    </subcellularLocation>
</comment>
<evidence type="ECO:0000256" key="3">
    <source>
        <dbReference type="ARBA" id="ARBA00022741"/>
    </source>
</evidence>
<dbReference type="GO" id="GO:0006144">
    <property type="term" value="P:purine nucleobase metabolic process"/>
    <property type="evidence" value="ECO:0007669"/>
    <property type="project" value="TreeGrafter"/>
</dbReference>